<gene>
    <name evidence="17" type="ORF">HETIRDRAFT_62330</name>
</gene>
<comment type="function">
    <text evidence="2">Secreted tripeptidyl-peptidase which degrades proteins at acidic pHs and is involved in virulence.</text>
</comment>
<dbReference type="FunFam" id="3.40.50.200:FF:000015">
    <property type="entry name" value="Tripeptidyl peptidase A"/>
    <property type="match status" value="1"/>
</dbReference>
<feature type="active site" description="Charge relay system" evidence="15">
    <location>
        <position position="519"/>
    </location>
</feature>
<evidence type="ECO:0000256" key="9">
    <source>
        <dbReference type="ARBA" id="ARBA00022801"/>
    </source>
</evidence>
<evidence type="ECO:0000259" key="16">
    <source>
        <dbReference type="PROSITE" id="PS51695"/>
    </source>
</evidence>
<dbReference type="EMBL" id="KI925456">
    <property type="protein sequence ID" value="ETW83689.1"/>
    <property type="molecule type" value="Genomic_DNA"/>
</dbReference>
<dbReference type="KEGG" id="hir:HETIRDRAFT_62330"/>
<dbReference type="SMART" id="SM00944">
    <property type="entry name" value="Pro-kuma_activ"/>
    <property type="match status" value="1"/>
</dbReference>
<dbReference type="Pfam" id="PF09286">
    <property type="entry name" value="Pro-kuma_activ"/>
    <property type="match status" value="1"/>
</dbReference>
<evidence type="ECO:0000313" key="18">
    <source>
        <dbReference type="Proteomes" id="UP000030671"/>
    </source>
</evidence>
<dbReference type="InParanoid" id="W4KD66"/>
<dbReference type="InterPro" id="IPR015366">
    <property type="entry name" value="S53_propep"/>
</dbReference>
<reference evidence="17 18" key="1">
    <citation type="journal article" date="2012" name="New Phytol.">
        <title>Insight into trade-off between wood decay and parasitism from the genome of a fungal forest pathogen.</title>
        <authorList>
            <person name="Olson A."/>
            <person name="Aerts A."/>
            <person name="Asiegbu F."/>
            <person name="Belbahri L."/>
            <person name="Bouzid O."/>
            <person name="Broberg A."/>
            <person name="Canback B."/>
            <person name="Coutinho P.M."/>
            <person name="Cullen D."/>
            <person name="Dalman K."/>
            <person name="Deflorio G."/>
            <person name="van Diepen L.T."/>
            <person name="Dunand C."/>
            <person name="Duplessis S."/>
            <person name="Durling M."/>
            <person name="Gonthier P."/>
            <person name="Grimwood J."/>
            <person name="Fossdal C.G."/>
            <person name="Hansson D."/>
            <person name="Henrissat B."/>
            <person name="Hietala A."/>
            <person name="Himmelstrand K."/>
            <person name="Hoffmeister D."/>
            <person name="Hogberg N."/>
            <person name="James T.Y."/>
            <person name="Karlsson M."/>
            <person name="Kohler A."/>
            <person name="Kues U."/>
            <person name="Lee Y.H."/>
            <person name="Lin Y.C."/>
            <person name="Lind M."/>
            <person name="Lindquist E."/>
            <person name="Lombard V."/>
            <person name="Lucas S."/>
            <person name="Lunden K."/>
            <person name="Morin E."/>
            <person name="Murat C."/>
            <person name="Park J."/>
            <person name="Raffaello T."/>
            <person name="Rouze P."/>
            <person name="Salamov A."/>
            <person name="Schmutz J."/>
            <person name="Solheim H."/>
            <person name="Stahlberg J."/>
            <person name="Velez H."/>
            <person name="de Vries R.P."/>
            <person name="Wiebenga A."/>
            <person name="Woodward S."/>
            <person name="Yakovlev I."/>
            <person name="Garbelotto M."/>
            <person name="Martin F."/>
            <person name="Grigoriev I.V."/>
            <person name="Stenlid J."/>
        </authorList>
    </citation>
    <scope>NUCLEOTIDE SEQUENCE [LARGE SCALE GENOMIC DNA]</scope>
    <source>
        <strain evidence="17 18">TC 32-1</strain>
    </source>
</reference>
<comment type="catalytic activity">
    <reaction evidence="1">
        <text>Release of an N-terminal tripeptide from a polypeptide.</text>
        <dbReference type="EC" id="3.4.14.10"/>
    </reaction>
</comment>
<keyword evidence="18" id="KW-1185">Reference proteome</keyword>
<dbReference type="InterPro" id="IPR030400">
    <property type="entry name" value="Sedolisin_dom"/>
</dbReference>
<comment type="subcellular location">
    <subcellularLocation>
        <location evidence="3">Secreted</location>
        <location evidence="3">Extracellular space</location>
    </subcellularLocation>
</comment>
<dbReference type="CDD" id="cd04056">
    <property type="entry name" value="Peptidases_S53"/>
    <property type="match status" value="1"/>
</dbReference>
<dbReference type="eggNOG" id="ENOG502QR6D">
    <property type="taxonomic scope" value="Eukaryota"/>
</dbReference>
<dbReference type="Pfam" id="PF00082">
    <property type="entry name" value="Peptidase_S8"/>
    <property type="match status" value="1"/>
</dbReference>
<feature type="domain" description="Peptidase S53" evidence="16">
    <location>
        <begin position="224"/>
        <end position="602"/>
    </location>
</feature>
<feature type="binding site" evidence="15">
    <location>
        <position position="580"/>
    </location>
    <ligand>
        <name>Ca(2+)</name>
        <dbReference type="ChEBI" id="CHEBI:29108"/>
    </ligand>
</feature>
<dbReference type="EC" id="3.4.14.10" evidence="4"/>
<feature type="binding site" evidence="15">
    <location>
        <position position="582"/>
    </location>
    <ligand>
        <name>Ca(2+)</name>
        <dbReference type="ChEBI" id="CHEBI:29108"/>
    </ligand>
</feature>
<feature type="binding site" evidence="15">
    <location>
        <position position="562"/>
    </location>
    <ligand>
        <name>Ca(2+)</name>
        <dbReference type="ChEBI" id="CHEBI:29108"/>
    </ligand>
</feature>
<dbReference type="HOGENOM" id="CLU_013783_3_0_1"/>
<sequence>MILRRYIVLIFTGLSLSLAGPTVLPFHLKERIDPPRHWVKLGPAPVDHVVTLRIALPQPNFSVLEQHLYEVSDPGHARYGEHLSKEEIESLVAPHPASLDAVEAWLLGHGLEREAYTHSPARDWITVNVSIRLAEEMLDTRYHIWKHDLDGDVVVRTTSYSLPPALHAHIALIQPTTMFARLQNARSTLQIVDSEEASSQQDADSPPIVDPVSGTEIDASCNRVITIRCLQQLYHTAGYAPSASGQNQIGVTGYLEQFANFEDLQMFYKDQRPEAGGSSFNVSLINGNDQNLADAGSEGNLDVQFAFGLAYPTPGFFYSTGGRAPFVPDARMPSDSSNEPFIQWLHYVLVQKSIPFTISTSYGDDEQTVPRSYAERLCQTLAQLGARGVSVLFSSGDFGVGDGNPDPRTQQCLTNDGRNATRFIPTFPASCPYVTSVGGTQHIPEIAVSRFFSGGGFSDYFARPSYQNDAVSSYLDKLPAATYDGLYNKSGRAFPDVSAQGDFFRVFLKGRPTLIGGTSASSPTFAAVVALLNDARIASGLPPLGFLNPLFYGKGVGGLNDVTVGNNAGCGTPGFNATQGWDPVTGLGTPNFGKLKDIVLSG</sequence>
<evidence type="ECO:0000256" key="7">
    <source>
        <dbReference type="ARBA" id="ARBA00022723"/>
    </source>
</evidence>
<proteinExistence type="predicted"/>
<dbReference type="PANTHER" id="PTHR14218">
    <property type="entry name" value="PROTEASE S8 TRIPEPTIDYL PEPTIDASE I CLN2"/>
    <property type="match status" value="1"/>
</dbReference>
<keyword evidence="14" id="KW-0325">Glycoprotein</keyword>
<keyword evidence="11 15" id="KW-0106">Calcium</keyword>
<keyword evidence="12" id="KW-0843">Virulence</keyword>
<keyword evidence="6 15" id="KW-0645">Protease</keyword>
<dbReference type="GO" id="GO:0004252">
    <property type="term" value="F:serine-type endopeptidase activity"/>
    <property type="evidence" value="ECO:0007669"/>
    <property type="project" value="UniProtKB-UniRule"/>
</dbReference>
<keyword evidence="7 15" id="KW-0479">Metal-binding</keyword>
<dbReference type="GO" id="GO:0006508">
    <property type="term" value="P:proteolysis"/>
    <property type="evidence" value="ECO:0007669"/>
    <property type="project" value="UniProtKB-KW"/>
</dbReference>
<accession>W4KD66</accession>
<dbReference type="InterPro" id="IPR036852">
    <property type="entry name" value="Peptidase_S8/S53_dom_sf"/>
</dbReference>
<keyword evidence="9 15" id="KW-0378">Hydrolase</keyword>
<dbReference type="CDD" id="cd11377">
    <property type="entry name" value="Pro-peptidase_S53"/>
    <property type="match status" value="1"/>
</dbReference>
<evidence type="ECO:0000256" key="11">
    <source>
        <dbReference type="ARBA" id="ARBA00022837"/>
    </source>
</evidence>
<dbReference type="GeneID" id="20678597"/>
<dbReference type="GO" id="GO:0005576">
    <property type="term" value="C:extracellular region"/>
    <property type="evidence" value="ECO:0007669"/>
    <property type="project" value="UniProtKB-SubCell"/>
</dbReference>
<evidence type="ECO:0000256" key="15">
    <source>
        <dbReference type="PROSITE-ProRule" id="PRU01032"/>
    </source>
</evidence>
<evidence type="ECO:0000256" key="1">
    <source>
        <dbReference type="ARBA" id="ARBA00001910"/>
    </source>
</evidence>
<keyword evidence="10 15" id="KW-0720">Serine protease</keyword>
<keyword evidence="5" id="KW-0964">Secreted</keyword>
<dbReference type="PROSITE" id="PS51695">
    <property type="entry name" value="SEDOLISIN"/>
    <property type="match status" value="1"/>
</dbReference>
<dbReference type="SUPFAM" id="SSF54897">
    <property type="entry name" value="Protease propeptides/inhibitors"/>
    <property type="match status" value="1"/>
</dbReference>
<dbReference type="InterPro" id="IPR023828">
    <property type="entry name" value="Peptidase_S8_Ser-AS"/>
</dbReference>
<dbReference type="Proteomes" id="UP000030671">
    <property type="component" value="Unassembled WGS sequence"/>
</dbReference>
<dbReference type="Gene3D" id="3.40.50.200">
    <property type="entry name" value="Peptidase S8/S53 domain"/>
    <property type="match status" value="1"/>
</dbReference>
<name>W4KD66_HETIT</name>
<dbReference type="SUPFAM" id="SSF52743">
    <property type="entry name" value="Subtilisin-like"/>
    <property type="match status" value="1"/>
</dbReference>
<evidence type="ECO:0000256" key="10">
    <source>
        <dbReference type="ARBA" id="ARBA00022825"/>
    </source>
</evidence>
<feature type="active site" description="Charge relay system" evidence="15">
    <location>
        <position position="302"/>
    </location>
</feature>
<dbReference type="STRING" id="747525.W4KD66"/>
<evidence type="ECO:0000256" key="5">
    <source>
        <dbReference type="ARBA" id="ARBA00022525"/>
    </source>
</evidence>
<evidence type="ECO:0000256" key="14">
    <source>
        <dbReference type="ARBA" id="ARBA00023180"/>
    </source>
</evidence>
<dbReference type="AlphaFoldDB" id="W4KD66"/>
<evidence type="ECO:0000256" key="6">
    <source>
        <dbReference type="ARBA" id="ARBA00022670"/>
    </source>
</evidence>
<feature type="active site" description="Charge relay system" evidence="15">
    <location>
        <position position="298"/>
    </location>
</feature>
<evidence type="ECO:0000256" key="8">
    <source>
        <dbReference type="ARBA" id="ARBA00022729"/>
    </source>
</evidence>
<keyword evidence="13" id="KW-0865">Zymogen</keyword>
<dbReference type="PROSITE" id="PS00138">
    <property type="entry name" value="SUBTILASE_SER"/>
    <property type="match status" value="1"/>
</dbReference>
<evidence type="ECO:0000256" key="2">
    <source>
        <dbReference type="ARBA" id="ARBA00002451"/>
    </source>
</evidence>
<dbReference type="GO" id="GO:0008240">
    <property type="term" value="F:tripeptidyl-peptidase activity"/>
    <property type="evidence" value="ECO:0007669"/>
    <property type="project" value="UniProtKB-EC"/>
</dbReference>
<evidence type="ECO:0000256" key="4">
    <source>
        <dbReference type="ARBA" id="ARBA00012462"/>
    </source>
</evidence>
<dbReference type="InterPro" id="IPR000209">
    <property type="entry name" value="Peptidase_S8/S53_dom"/>
</dbReference>
<dbReference type="PANTHER" id="PTHR14218:SF15">
    <property type="entry name" value="TRIPEPTIDYL-PEPTIDASE 1"/>
    <property type="match status" value="1"/>
</dbReference>
<evidence type="ECO:0000256" key="13">
    <source>
        <dbReference type="ARBA" id="ARBA00023145"/>
    </source>
</evidence>
<evidence type="ECO:0000256" key="3">
    <source>
        <dbReference type="ARBA" id="ARBA00004239"/>
    </source>
</evidence>
<feature type="binding site" evidence="15">
    <location>
        <position position="561"/>
    </location>
    <ligand>
        <name>Ca(2+)</name>
        <dbReference type="ChEBI" id="CHEBI:29108"/>
    </ligand>
</feature>
<evidence type="ECO:0000313" key="17">
    <source>
        <dbReference type="EMBL" id="ETW83689.1"/>
    </source>
</evidence>
<comment type="cofactor">
    <cofactor evidence="15">
        <name>Ca(2+)</name>
        <dbReference type="ChEBI" id="CHEBI:29108"/>
    </cofactor>
    <text evidence="15">Binds 1 Ca(2+) ion per subunit.</text>
</comment>
<dbReference type="RefSeq" id="XP_009543255.1">
    <property type="nucleotide sequence ID" value="XM_009544960.1"/>
</dbReference>
<keyword evidence="8" id="KW-0732">Signal</keyword>
<dbReference type="OrthoDB" id="409122at2759"/>
<dbReference type="InterPro" id="IPR050819">
    <property type="entry name" value="Tripeptidyl-peptidase_I"/>
</dbReference>
<organism evidence="17 18">
    <name type="scientific">Heterobasidion irregulare (strain TC 32-1)</name>
    <dbReference type="NCBI Taxonomy" id="747525"/>
    <lineage>
        <taxon>Eukaryota</taxon>
        <taxon>Fungi</taxon>
        <taxon>Dikarya</taxon>
        <taxon>Basidiomycota</taxon>
        <taxon>Agaricomycotina</taxon>
        <taxon>Agaricomycetes</taxon>
        <taxon>Russulales</taxon>
        <taxon>Bondarzewiaceae</taxon>
        <taxon>Heterobasidion</taxon>
        <taxon>Heterobasidion annosum species complex</taxon>
    </lineage>
</organism>
<evidence type="ECO:0000256" key="12">
    <source>
        <dbReference type="ARBA" id="ARBA00023026"/>
    </source>
</evidence>
<dbReference type="GO" id="GO:0046872">
    <property type="term" value="F:metal ion binding"/>
    <property type="evidence" value="ECO:0007669"/>
    <property type="project" value="UniProtKB-UniRule"/>
</dbReference>
<protein>
    <recommendedName>
        <fullName evidence="4">tripeptidyl-peptidase II</fullName>
        <ecNumber evidence="4">3.4.14.10</ecNumber>
    </recommendedName>
</protein>